<dbReference type="GO" id="GO:0016646">
    <property type="term" value="F:oxidoreductase activity, acting on the CH-NH group of donors, NAD or NADP as acceptor"/>
    <property type="evidence" value="ECO:0007669"/>
    <property type="project" value="TreeGrafter"/>
</dbReference>
<proteinExistence type="predicted"/>
<feature type="domain" description="NAD(P)-binding" evidence="1">
    <location>
        <begin position="8"/>
        <end position="203"/>
    </location>
</feature>
<dbReference type="AlphaFoldDB" id="A0A3S4UT81"/>
<dbReference type="Proteomes" id="UP000273044">
    <property type="component" value="Chromosome"/>
</dbReference>
<dbReference type="EMBL" id="LR134406">
    <property type="protein sequence ID" value="VEH69253.1"/>
    <property type="molecule type" value="Genomic_DNA"/>
</dbReference>
<dbReference type="InterPro" id="IPR036291">
    <property type="entry name" value="NAD(P)-bd_dom_sf"/>
</dbReference>
<name>A0A3S4UT81_9ACTN</name>
<sequence>MKRVLVLGATGRSGSAVISHLSGRVEIVAGLRTKVDRSRLPGDACIAGTALVDLASIASLQRAMRDMDAVVNAIRLREDIPATALVDLHRLILNAAPDAHPPLIVTVGGAGSLHLPGQHRFWQSSAFPARTLPRGRAHAELRDHLEAGYAGRHWAYLIPPPAFIPEAPATGGYRVWRPSGDESGFIRRTIGYTDFALAVADALGQGWTGTRLVGT</sequence>
<evidence type="ECO:0000313" key="2">
    <source>
        <dbReference type="EMBL" id="VEH69253.1"/>
    </source>
</evidence>
<accession>A0A3S4UT81</accession>
<dbReference type="InterPro" id="IPR051606">
    <property type="entry name" value="Polyketide_Oxido-like"/>
</dbReference>
<protein>
    <submittedName>
        <fullName evidence="2">NADH-flavin reductase</fullName>
    </submittedName>
</protein>
<dbReference type="Gene3D" id="3.40.50.720">
    <property type="entry name" value="NAD(P)-binding Rossmann-like Domain"/>
    <property type="match status" value="1"/>
</dbReference>
<gene>
    <name evidence="2" type="ORF">NCTC12967_00518</name>
</gene>
<keyword evidence="3" id="KW-1185">Reference proteome</keyword>
<dbReference type="PANTHER" id="PTHR43355">
    <property type="entry name" value="FLAVIN REDUCTASE (NADPH)"/>
    <property type="match status" value="1"/>
</dbReference>
<organism evidence="2 3">
    <name type="scientific">Arachnia propionica</name>
    <dbReference type="NCBI Taxonomy" id="1750"/>
    <lineage>
        <taxon>Bacteria</taxon>
        <taxon>Bacillati</taxon>
        <taxon>Actinomycetota</taxon>
        <taxon>Actinomycetes</taxon>
        <taxon>Propionibacteriales</taxon>
        <taxon>Propionibacteriaceae</taxon>
        <taxon>Arachnia</taxon>
    </lineage>
</organism>
<dbReference type="Pfam" id="PF13460">
    <property type="entry name" value="NAD_binding_10"/>
    <property type="match status" value="1"/>
</dbReference>
<evidence type="ECO:0000259" key="1">
    <source>
        <dbReference type="Pfam" id="PF13460"/>
    </source>
</evidence>
<dbReference type="SUPFAM" id="SSF51735">
    <property type="entry name" value="NAD(P)-binding Rossmann-fold domains"/>
    <property type="match status" value="1"/>
</dbReference>
<reference evidence="2 3" key="1">
    <citation type="submission" date="2018-12" db="EMBL/GenBank/DDBJ databases">
        <authorList>
            <consortium name="Pathogen Informatics"/>
        </authorList>
    </citation>
    <scope>NUCLEOTIDE SEQUENCE [LARGE SCALE GENOMIC DNA]</scope>
    <source>
        <strain evidence="2 3">NCTC12967</strain>
    </source>
</reference>
<dbReference type="GeneID" id="64406015"/>
<dbReference type="RefSeq" id="WP_061788222.1">
    <property type="nucleotide sequence ID" value="NZ_CP072386.1"/>
</dbReference>
<dbReference type="InterPro" id="IPR016040">
    <property type="entry name" value="NAD(P)-bd_dom"/>
</dbReference>
<dbReference type="PANTHER" id="PTHR43355:SF2">
    <property type="entry name" value="FLAVIN REDUCTASE (NADPH)"/>
    <property type="match status" value="1"/>
</dbReference>
<evidence type="ECO:0000313" key="3">
    <source>
        <dbReference type="Proteomes" id="UP000273044"/>
    </source>
</evidence>